<evidence type="ECO:0000313" key="11">
    <source>
        <dbReference type="EMBL" id="WVZ95186.1"/>
    </source>
</evidence>
<keyword evidence="6" id="KW-1133">Transmembrane helix</keyword>
<evidence type="ECO:0000256" key="2">
    <source>
        <dbReference type="ARBA" id="ARBA00022614"/>
    </source>
</evidence>
<sequence>DWQHTMAATVPQPSSLNQAAAIFTLLLLIMNSTTTSFASSSRDAEVNINNSTCIAAERAALLSFKAGITSDPANRLGSWTGDDCCLWSGVKCRNTTGHVIKLNLRNKYFIEGNYFSVSDINASLDLSGNLIGDVGFPIPEFLGSLKS</sequence>
<dbReference type="AlphaFoldDB" id="A0AAQ3XES3"/>
<gene>
    <name evidence="11" type="ORF">U9M48_040983</name>
</gene>
<feature type="chain" id="PRO_5042907255" description="Leucine-rich repeat-containing N-terminal plant-type domain-containing protein" evidence="9">
    <location>
        <begin position="39"/>
        <end position="147"/>
    </location>
</feature>
<feature type="non-terminal residue" evidence="11">
    <location>
        <position position="1"/>
    </location>
</feature>
<evidence type="ECO:0000256" key="3">
    <source>
        <dbReference type="ARBA" id="ARBA00022692"/>
    </source>
</evidence>
<dbReference type="InterPro" id="IPR013210">
    <property type="entry name" value="LRR_N_plant-typ"/>
</dbReference>
<proteinExistence type="predicted"/>
<dbReference type="EMBL" id="CP144753">
    <property type="protein sequence ID" value="WVZ95186.1"/>
    <property type="molecule type" value="Genomic_DNA"/>
</dbReference>
<evidence type="ECO:0000313" key="12">
    <source>
        <dbReference type="Proteomes" id="UP001341281"/>
    </source>
</evidence>
<keyword evidence="3" id="KW-0812">Transmembrane</keyword>
<feature type="domain" description="Leucine-rich repeat-containing N-terminal plant-type" evidence="10">
    <location>
        <begin position="56"/>
        <end position="92"/>
    </location>
</feature>
<accession>A0AAQ3XES3</accession>
<evidence type="ECO:0000256" key="9">
    <source>
        <dbReference type="SAM" id="SignalP"/>
    </source>
</evidence>
<dbReference type="InterPro" id="IPR032675">
    <property type="entry name" value="LRR_dom_sf"/>
</dbReference>
<evidence type="ECO:0000259" key="10">
    <source>
        <dbReference type="Pfam" id="PF08263"/>
    </source>
</evidence>
<protein>
    <recommendedName>
        <fullName evidence="10">Leucine-rich repeat-containing N-terminal plant-type domain-containing protein</fullName>
    </recommendedName>
</protein>
<dbReference type="Proteomes" id="UP001341281">
    <property type="component" value="Chromosome 09"/>
</dbReference>
<keyword evidence="12" id="KW-1185">Reference proteome</keyword>
<keyword evidence="2" id="KW-0433">Leucine-rich repeat</keyword>
<keyword evidence="5" id="KW-0677">Repeat</keyword>
<dbReference type="PANTHER" id="PTHR48063">
    <property type="entry name" value="LRR RECEPTOR-LIKE KINASE"/>
    <property type="match status" value="1"/>
</dbReference>
<organism evidence="11 12">
    <name type="scientific">Paspalum notatum var. saurae</name>
    <dbReference type="NCBI Taxonomy" id="547442"/>
    <lineage>
        <taxon>Eukaryota</taxon>
        <taxon>Viridiplantae</taxon>
        <taxon>Streptophyta</taxon>
        <taxon>Embryophyta</taxon>
        <taxon>Tracheophyta</taxon>
        <taxon>Spermatophyta</taxon>
        <taxon>Magnoliopsida</taxon>
        <taxon>Liliopsida</taxon>
        <taxon>Poales</taxon>
        <taxon>Poaceae</taxon>
        <taxon>PACMAD clade</taxon>
        <taxon>Panicoideae</taxon>
        <taxon>Andropogonodae</taxon>
        <taxon>Paspaleae</taxon>
        <taxon>Paspalinae</taxon>
        <taxon>Paspalum</taxon>
    </lineage>
</organism>
<dbReference type="InterPro" id="IPR046956">
    <property type="entry name" value="RLP23-like"/>
</dbReference>
<dbReference type="Pfam" id="PF08263">
    <property type="entry name" value="LRRNT_2"/>
    <property type="match status" value="1"/>
</dbReference>
<comment type="subcellular location">
    <subcellularLocation>
        <location evidence="1">Membrane</location>
        <topology evidence="1">Single-pass type I membrane protein</topology>
    </subcellularLocation>
</comment>
<evidence type="ECO:0000256" key="1">
    <source>
        <dbReference type="ARBA" id="ARBA00004479"/>
    </source>
</evidence>
<keyword evidence="7" id="KW-0472">Membrane</keyword>
<evidence type="ECO:0000256" key="8">
    <source>
        <dbReference type="ARBA" id="ARBA00023180"/>
    </source>
</evidence>
<reference evidence="11 12" key="1">
    <citation type="submission" date="2024-02" db="EMBL/GenBank/DDBJ databases">
        <title>High-quality chromosome-scale genome assembly of Pensacola bahiagrass (Paspalum notatum Flugge var. saurae).</title>
        <authorList>
            <person name="Vega J.M."/>
            <person name="Podio M."/>
            <person name="Orjuela J."/>
            <person name="Siena L.A."/>
            <person name="Pessino S.C."/>
            <person name="Combes M.C."/>
            <person name="Mariac C."/>
            <person name="Albertini E."/>
            <person name="Pupilli F."/>
            <person name="Ortiz J.P.A."/>
            <person name="Leblanc O."/>
        </authorList>
    </citation>
    <scope>NUCLEOTIDE SEQUENCE [LARGE SCALE GENOMIC DNA]</scope>
    <source>
        <strain evidence="11">R1</strain>
        <tissue evidence="11">Leaf</tissue>
    </source>
</reference>
<feature type="signal peptide" evidence="9">
    <location>
        <begin position="1"/>
        <end position="38"/>
    </location>
</feature>
<evidence type="ECO:0000256" key="6">
    <source>
        <dbReference type="ARBA" id="ARBA00022989"/>
    </source>
</evidence>
<keyword evidence="8" id="KW-0325">Glycoprotein</keyword>
<evidence type="ECO:0000256" key="5">
    <source>
        <dbReference type="ARBA" id="ARBA00022737"/>
    </source>
</evidence>
<keyword evidence="4 9" id="KW-0732">Signal</keyword>
<evidence type="ECO:0000256" key="7">
    <source>
        <dbReference type="ARBA" id="ARBA00023136"/>
    </source>
</evidence>
<evidence type="ECO:0000256" key="4">
    <source>
        <dbReference type="ARBA" id="ARBA00022729"/>
    </source>
</evidence>
<dbReference type="Gene3D" id="3.80.10.10">
    <property type="entry name" value="Ribonuclease Inhibitor"/>
    <property type="match status" value="1"/>
</dbReference>
<dbReference type="GO" id="GO:0016020">
    <property type="term" value="C:membrane"/>
    <property type="evidence" value="ECO:0007669"/>
    <property type="project" value="UniProtKB-SubCell"/>
</dbReference>
<name>A0AAQ3XES3_PASNO</name>